<keyword evidence="2" id="KW-1185">Reference proteome</keyword>
<comment type="caution">
    <text evidence="1">The sequence shown here is derived from an EMBL/GenBank/DDBJ whole genome shotgun (WGS) entry which is preliminary data.</text>
</comment>
<evidence type="ECO:0008006" key="3">
    <source>
        <dbReference type="Google" id="ProtNLM"/>
    </source>
</evidence>
<dbReference type="SUPFAM" id="SSF53474">
    <property type="entry name" value="alpha/beta-Hydrolases"/>
    <property type="match status" value="1"/>
</dbReference>
<dbReference type="RefSeq" id="WP_189494876.1">
    <property type="nucleotide sequence ID" value="NZ_BMZH01000001.1"/>
</dbReference>
<organism evidence="1 2">
    <name type="scientific">Algimonas arctica</name>
    <dbReference type="NCBI Taxonomy" id="1479486"/>
    <lineage>
        <taxon>Bacteria</taxon>
        <taxon>Pseudomonadati</taxon>
        <taxon>Pseudomonadota</taxon>
        <taxon>Alphaproteobacteria</taxon>
        <taxon>Maricaulales</taxon>
        <taxon>Robiginitomaculaceae</taxon>
        <taxon>Algimonas</taxon>
    </lineage>
</organism>
<dbReference type="AlphaFoldDB" id="A0A8J3G0X0"/>
<evidence type="ECO:0000313" key="1">
    <source>
        <dbReference type="EMBL" id="GHA83905.1"/>
    </source>
</evidence>
<accession>A0A8J3G0X0</accession>
<dbReference type="Proteomes" id="UP000634004">
    <property type="component" value="Unassembled WGS sequence"/>
</dbReference>
<dbReference type="PROSITE" id="PS51257">
    <property type="entry name" value="PROKAR_LIPOPROTEIN"/>
    <property type="match status" value="1"/>
</dbReference>
<dbReference type="InterPro" id="IPR029058">
    <property type="entry name" value="AB_hydrolase_fold"/>
</dbReference>
<gene>
    <name evidence="1" type="ORF">GCM10009069_04040</name>
</gene>
<sequence length="400" mass="43480">MRKFLEAIWAFLKLAAIAGAIALGSCTTARTILKQAPTDLPKNWQMPARVDLPEIRARALLETEIYGEMDLSPTVEIVSFEQRPAEALTSPATVAQWRLRVSYGADARDMDLILVLPTDVPNAPVILSQNFCPNNSVIPLAGVRPPDDVDSTCSGGGFFGMLMVKIFGRYIVQPPLQDILDRGYGLAAMYPSQFVPDRGEAGLAALDALFPNHANRPGALAVWSDLFTVAARNIDTEFGERPMIAYGHSRFGKTALLAGAWSDDIDAVIAHQSGTLGASALDDKEGEPLDALVKGYPHWAGEGLNRYQDRPKALPVRPADLLALTGHKPVLLGNARRDVWGDPWGAYKEAKAAWGVAFGAATPADFRPGDRKAYWLRPGTHGVVKEDWPAFLDFLDAHFP</sequence>
<evidence type="ECO:0000313" key="2">
    <source>
        <dbReference type="Proteomes" id="UP000634004"/>
    </source>
</evidence>
<proteinExistence type="predicted"/>
<dbReference type="Gene3D" id="3.40.50.1820">
    <property type="entry name" value="alpha/beta hydrolase"/>
    <property type="match status" value="1"/>
</dbReference>
<reference evidence="1" key="2">
    <citation type="submission" date="2020-09" db="EMBL/GenBank/DDBJ databases">
        <authorList>
            <person name="Sun Q."/>
            <person name="Kim S."/>
        </authorList>
    </citation>
    <scope>NUCLEOTIDE SEQUENCE</scope>
    <source>
        <strain evidence="1">KCTC 32513</strain>
    </source>
</reference>
<dbReference type="EMBL" id="BMZH01000001">
    <property type="protein sequence ID" value="GHA83905.1"/>
    <property type="molecule type" value="Genomic_DNA"/>
</dbReference>
<name>A0A8J3G0X0_9PROT</name>
<reference evidence="1" key="1">
    <citation type="journal article" date="2014" name="Int. J. Syst. Evol. Microbiol.">
        <title>Complete genome sequence of Corynebacterium casei LMG S-19264T (=DSM 44701T), isolated from a smear-ripened cheese.</title>
        <authorList>
            <consortium name="US DOE Joint Genome Institute (JGI-PGF)"/>
            <person name="Walter F."/>
            <person name="Albersmeier A."/>
            <person name="Kalinowski J."/>
            <person name="Ruckert C."/>
        </authorList>
    </citation>
    <scope>NUCLEOTIDE SEQUENCE</scope>
    <source>
        <strain evidence="1">KCTC 32513</strain>
    </source>
</reference>
<protein>
    <recommendedName>
        <fullName evidence="3">Alpha/beta hydrolase</fullName>
    </recommendedName>
</protein>